<dbReference type="EMBL" id="CP000323">
    <property type="protein sequence ID" value="ABE74136.1"/>
    <property type="molecule type" value="Genomic_DNA"/>
</dbReference>
<dbReference type="STRING" id="335284.Pcryo_0352"/>
<reference evidence="1" key="1">
    <citation type="submission" date="2006-03" db="EMBL/GenBank/DDBJ databases">
        <title>Complete sequence of chromosome of Psychrobacter cryohalolentis K5.</title>
        <authorList>
            <consortium name="US DOE Joint Genome Institute"/>
            <person name="Copeland A."/>
            <person name="Lucas S."/>
            <person name="Lapidus A."/>
            <person name="Barry K."/>
            <person name="Detter J.C."/>
            <person name="Glavina del Rio T."/>
            <person name="Hammon N."/>
            <person name="Israni S."/>
            <person name="Dalin E."/>
            <person name="Tice H."/>
            <person name="Pitluck S."/>
            <person name="Brettin T."/>
            <person name="Bruce D."/>
            <person name="Han C."/>
            <person name="Tapia R."/>
            <person name="Sims D.R."/>
            <person name="Gilna P."/>
            <person name="Schmutz J."/>
            <person name="Larimer F."/>
            <person name="Land M."/>
            <person name="Hauser L."/>
            <person name="Kyrpides N."/>
            <person name="Kim E."/>
            <person name="Richardson P."/>
        </authorList>
    </citation>
    <scope>NUCLEOTIDE SEQUENCE</scope>
    <source>
        <strain evidence="1">K5</strain>
    </source>
</reference>
<evidence type="ECO:0000313" key="1">
    <source>
        <dbReference type="EMBL" id="ABE74136.1"/>
    </source>
</evidence>
<name>Q1QDW7_PSYCK</name>
<dbReference type="Proteomes" id="UP000002425">
    <property type="component" value="Chromosome"/>
</dbReference>
<keyword evidence="2" id="KW-1185">Reference proteome</keyword>
<dbReference type="KEGG" id="pcr:Pcryo_0352"/>
<organism evidence="1 2">
    <name type="scientific">Psychrobacter cryohalolentis (strain ATCC BAA-1226 / DSM 17306 / VKM B-2378 / K5)</name>
    <dbReference type="NCBI Taxonomy" id="335284"/>
    <lineage>
        <taxon>Bacteria</taxon>
        <taxon>Pseudomonadati</taxon>
        <taxon>Pseudomonadota</taxon>
        <taxon>Gammaproteobacteria</taxon>
        <taxon>Moraxellales</taxon>
        <taxon>Moraxellaceae</taxon>
        <taxon>Psychrobacter</taxon>
    </lineage>
</organism>
<accession>Q1QDW7</accession>
<gene>
    <name evidence="1" type="ordered locus">Pcryo_0352</name>
</gene>
<dbReference type="eggNOG" id="COG0457">
    <property type="taxonomic scope" value="Bacteria"/>
</dbReference>
<dbReference type="AlphaFoldDB" id="Q1QDW7"/>
<sequence>MSVDNMENLDEETRKKIEKLLKVTREKDGNESYASAQIDKGLIYYNLNQRKQSYESFNNINKSDSLTRYMMAQFGMGGMLAGDSKFNEALKVWSNIKGLGDSLETAGLKFRVGVALLEDSFSEYDEAKQYFIEAIEYYPYESYCYQKICNLLSDSRLKVAGKKSLQLLNKTLEIVEILKLDFEPDSSDNKSPERKLAHYTNTSITNLLLEKNEDGSLPSFFRLNTINNVNDPSEGHLLVNYLKGIRENSFYAPDFDKDLHAFISCFTFNHDSLNQFRLYGKEADKEASGVSLVFKKEFFQLDNSLGGLSFLSFESNIQSANRDISTLVINKHSSMKESLSSKTRVSKQPVMRCVYIDPTSSYIQLAQRNRITFFREFGNETVVVQNREKSKAEYEWEEYKKYIDEKTVAFSDAFRTLKSTYESIIKEKKAIANDDLESSNKIDILINEILLPLKYLIKHSAFQEEQECRMVYVTSINAPEVNIAHKKLLFVEYEAEVKETLNKVYIAPAATEYQLYLAWLLRNTDVKIELSNNPYRQI</sequence>
<dbReference type="SUPFAM" id="SSF48452">
    <property type="entry name" value="TPR-like"/>
    <property type="match status" value="1"/>
</dbReference>
<proteinExistence type="predicted"/>
<dbReference type="RefSeq" id="WP_011512722.1">
    <property type="nucleotide sequence ID" value="NC_007969.1"/>
</dbReference>
<protein>
    <submittedName>
        <fullName evidence="1">UDP-n-acetylglucosamine-peptide-n-acetylglucosaminyltransferase</fullName>
    </submittedName>
</protein>
<dbReference type="InterPro" id="IPR011990">
    <property type="entry name" value="TPR-like_helical_dom_sf"/>
</dbReference>
<evidence type="ECO:0000313" key="2">
    <source>
        <dbReference type="Proteomes" id="UP000002425"/>
    </source>
</evidence>
<dbReference type="Gene3D" id="1.25.40.10">
    <property type="entry name" value="Tetratricopeptide repeat domain"/>
    <property type="match status" value="1"/>
</dbReference>
<dbReference type="HOGENOM" id="CLU_560986_0_0_6"/>